<evidence type="ECO:0000313" key="1">
    <source>
        <dbReference type="EMBL" id="KAH9497223.1"/>
    </source>
</evidence>
<gene>
    <name evidence="1" type="ORF">DERF_013227</name>
</gene>
<dbReference type="Proteomes" id="UP000790347">
    <property type="component" value="Unassembled WGS sequence"/>
</dbReference>
<reference evidence="1" key="1">
    <citation type="submission" date="2013-05" db="EMBL/GenBank/DDBJ databases">
        <authorList>
            <person name="Yim A.K.Y."/>
            <person name="Chan T.F."/>
            <person name="Ji K.M."/>
            <person name="Liu X.Y."/>
            <person name="Zhou J.W."/>
            <person name="Li R.Q."/>
            <person name="Yang K.Y."/>
            <person name="Li J."/>
            <person name="Li M."/>
            <person name="Law P.T.W."/>
            <person name="Wu Y.L."/>
            <person name="Cai Z.L."/>
            <person name="Qin H."/>
            <person name="Bao Y."/>
            <person name="Leung R.K.K."/>
            <person name="Ng P.K.S."/>
            <person name="Zou J."/>
            <person name="Zhong X.J."/>
            <person name="Ran P.X."/>
            <person name="Zhong N.S."/>
            <person name="Liu Z.G."/>
            <person name="Tsui S.K.W."/>
        </authorList>
    </citation>
    <scope>NUCLEOTIDE SEQUENCE</scope>
    <source>
        <strain evidence="1">Derf</strain>
        <tissue evidence="1">Whole organism</tissue>
    </source>
</reference>
<reference evidence="1" key="2">
    <citation type="journal article" date="2022" name="Res Sq">
        <title>Comparative Genomics Reveals Insights into the Divergent Evolution of Astigmatic Mites and Household Pest Adaptations.</title>
        <authorList>
            <person name="Xiong Q."/>
            <person name="Wan A.T.-Y."/>
            <person name="Liu X.-Y."/>
            <person name="Fung C.S.-H."/>
            <person name="Xiao X."/>
            <person name="Malainual N."/>
            <person name="Hou J."/>
            <person name="Wang L."/>
            <person name="Wang M."/>
            <person name="Yang K."/>
            <person name="Cui Y."/>
            <person name="Leung E."/>
            <person name="Nong W."/>
            <person name="Shin S.-K."/>
            <person name="Au S."/>
            <person name="Jeong K.Y."/>
            <person name="Chew F.T."/>
            <person name="Hui J."/>
            <person name="Leung T.F."/>
            <person name="Tungtrongchitr A."/>
            <person name="Zhong N."/>
            <person name="Liu Z."/>
            <person name="Tsui S."/>
        </authorList>
    </citation>
    <scope>NUCLEOTIDE SEQUENCE</scope>
    <source>
        <strain evidence="1">Derf</strain>
        <tissue evidence="1">Whole organism</tissue>
    </source>
</reference>
<proteinExistence type="predicted"/>
<sequence>MILPPFDPHFWGRLCTVKVRIESQRNTKWEELNPYVHSMYSNIGLSKLNKFHSMLNLRLIIDNVTNAYVLAINLEIAEMLLSFQNSMVIMNQKHVLHLVKCLVAELFVVEPT</sequence>
<name>A0A922HP88_DERFA</name>
<dbReference type="EMBL" id="ASGP02000007">
    <property type="protein sequence ID" value="KAH9497223.1"/>
    <property type="molecule type" value="Genomic_DNA"/>
</dbReference>
<dbReference type="AlphaFoldDB" id="A0A922HP88"/>
<protein>
    <submittedName>
        <fullName evidence="1">Uncharacterized protein</fullName>
    </submittedName>
</protein>
<comment type="caution">
    <text evidence="1">The sequence shown here is derived from an EMBL/GenBank/DDBJ whole genome shotgun (WGS) entry which is preliminary data.</text>
</comment>
<organism evidence="1 2">
    <name type="scientific">Dermatophagoides farinae</name>
    <name type="common">American house dust mite</name>
    <dbReference type="NCBI Taxonomy" id="6954"/>
    <lineage>
        <taxon>Eukaryota</taxon>
        <taxon>Metazoa</taxon>
        <taxon>Ecdysozoa</taxon>
        <taxon>Arthropoda</taxon>
        <taxon>Chelicerata</taxon>
        <taxon>Arachnida</taxon>
        <taxon>Acari</taxon>
        <taxon>Acariformes</taxon>
        <taxon>Sarcoptiformes</taxon>
        <taxon>Astigmata</taxon>
        <taxon>Psoroptidia</taxon>
        <taxon>Analgoidea</taxon>
        <taxon>Pyroglyphidae</taxon>
        <taxon>Dermatophagoidinae</taxon>
        <taxon>Dermatophagoides</taxon>
    </lineage>
</organism>
<evidence type="ECO:0000313" key="2">
    <source>
        <dbReference type="Proteomes" id="UP000790347"/>
    </source>
</evidence>
<keyword evidence="2" id="KW-1185">Reference proteome</keyword>
<accession>A0A922HP88</accession>